<gene>
    <name evidence="1" type="ORF">S01H1_79990</name>
</gene>
<reference evidence="1" key="1">
    <citation type="journal article" date="2014" name="Front. Microbiol.">
        <title>High frequency of phylogenetically diverse reductive dehalogenase-homologous genes in deep subseafloor sedimentary metagenomes.</title>
        <authorList>
            <person name="Kawai M."/>
            <person name="Futagami T."/>
            <person name="Toyoda A."/>
            <person name="Takaki Y."/>
            <person name="Nishi S."/>
            <person name="Hori S."/>
            <person name="Arai W."/>
            <person name="Tsubouchi T."/>
            <person name="Morono Y."/>
            <person name="Uchiyama I."/>
            <person name="Ito T."/>
            <person name="Fujiyama A."/>
            <person name="Inagaki F."/>
            <person name="Takami H."/>
        </authorList>
    </citation>
    <scope>NUCLEOTIDE SEQUENCE</scope>
    <source>
        <strain evidence="1">Expedition CK06-06</strain>
    </source>
</reference>
<feature type="non-terminal residue" evidence="1">
    <location>
        <position position="61"/>
    </location>
</feature>
<dbReference type="AlphaFoldDB" id="X0Y6K0"/>
<name>X0Y6K0_9ZZZZ</name>
<dbReference type="EMBL" id="BARS01053972">
    <property type="protein sequence ID" value="GAG44353.1"/>
    <property type="molecule type" value="Genomic_DNA"/>
</dbReference>
<proteinExistence type="predicted"/>
<accession>X0Y6K0</accession>
<evidence type="ECO:0000313" key="1">
    <source>
        <dbReference type="EMBL" id="GAG44353.1"/>
    </source>
</evidence>
<comment type="caution">
    <text evidence="1">The sequence shown here is derived from an EMBL/GenBank/DDBJ whole genome shotgun (WGS) entry which is preliminary data.</text>
</comment>
<organism evidence="1">
    <name type="scientific">marine sediment metagenome</name>
    <dbReference type="NCBI Taxonomy" id="412755"/>
    <lineage>
        <taxon>unclassified sequences</taxon>
        <taxon>metagenomes</taxon>
        <taxon>ecological metagenomes</taxon>
    </lineage>
</organism>
<protein>
    <submittedName>
        <fullName evidence="1">Uncharacterized protein</fullName>
    </submittedName>
</protein>
<sequence>MGTQPDTTEIVQRTAIVVARAHEIVVDSAESYEEAGACVTKIPPVEKLIEALLGPGRDDAF</sequence>